<comment type="pathway">
    <text evidence="3 18">Phospholipid metabolism; CDP-diacylglycerol biosynthesis; CDP-diacylglycerol from sn-glycerol 3-phosphate: step 3/3.</text>
</comment>
<dbReference type="Pfam" id="PF01148">
    <property type="entry name" value="CTP_transf_1"/>
    <property type="match status" value="1"/>
</dbReference>
<dbReference type="PANTHER" id="PTHR46382:SF1">
    <property type="entry name" value="PHOSPHATIDATE CYTIDYLYLTRANSFERASE"/>
    <property type="match status" value="1"/>
</dbReference>
<dbReference type="AlphaFoldDB" id="A0A831ZYT9"/>
<feature type="transmembrane region" description="Helical" evidence="19">
    <location>
        <begin position="144"/>
        <end position="163"/>
    </location>
</feature>
<protein>
    <recommendedName>
        <fullName evidence="7 18">Phosphatidate cytidylyltransferase</fullName>
        <ecNumber evidence="6 18">2.7.7.41</ecNumber>
    </recommendedName>
</protein>
<dbReference type="InterPro" id="IPR000374">
    <property type="entry name" value="PC_trans"/>
</dbReference>
<evidence type="ECO:0000256" key="12">
    <source>
        <dbReference type="ARBA" id="ARBA00022695"/>
    </source>
</evidence>
<evidence type="ECO:0000256" key="7">
    <source>
        <dbReference type="ARBA" id="ARBA00019373"/>
    </source>
</evidence>
<comment type="subcellular location">
    <subcellularLocation>
        <location evidence="2">Cell membrane</location>
        <topology evidence="2">Multi-pass membrane protein</topology>
    </subcellularLocation>
</comment>
<accession>A0A831ZYT9</accession>
<sequence length="274" mass="29221">MVHTAWSSHAKRWVTGLGLAVPLVAMLLYGPLWLWALVVSAAAAVGLWEYETMAQSAALTRWELTFSLAVGAVFPTAAWLFGPAGVLAWAVGAVFALWGKQLARPPLTRDAFQRGLITLGGWFYVAMPLAFVMLLGALESGRAWVFFVLFVIVSGDVGAYYTGKSLGRRKLYEAVSPKKTVEGALGGLAASAVVGTIFGMLFLRDTGASVAAFWAVSIMTELVGQAGDLMESLLKRMAGCKDSSALLPGHGGLLDRLDSLLFAFPTVWVYAQGL</sequence>
<keyword evidence="13 19" id="KW-1133">Transmembrane helix</keyword>
<keyword evidence="14" id="KW-0443">Lipid metabolism</keyword>
<dbReference type="UniPathway" id="UPA00557">
    <property type="reaction ID" value="UER00614"/>
</dbReference>
<evidence type="ECO:0000256" key="19">
    <source>
        <dbReference type="SAM" id="Phobius"/>
    </source>
</evidence>
<keyword evidence="12 18" id="KW-0548">Nucleotidyltransferase</keyword>
<evidence type="ECO:0000256" key="11">
    <source>
        <dbReference type="ARBA" id="ARBA00022692"/>
    </source>
</evidence>
<dbReference type="PROSITE" id="PS01315">
    <property type="entry name" value="CDS"/>
    <property type="match status" value="1"/>
</dbReference>
<evidence type="ECO:0000256" key="13">
    <source>
        <dbReference type="ARBA" id="ARBA00022989"/>
    </source>
</evidence>
<keyword evidence="11 18" id="KW-0812">Transmembrane</keyword>
<evidence type="ECO:0000256" key="15">
    <source>
        <dbReference type="ARBA" id="ARBA00023136"/>
    </source>
</evidence>
<dbReference type="EMBL" id="DSTK01000027">
    <property type="protein sequence ID" value="HFK97562.1"/>
    <property type="molecule type" value="Genomic_DNA"/>
</dbReference>
<organism evidence="20">
    <name type="scientific">Desulfacinum infernum</name>
    <dbReference type="NCBI Taxonomy" id="35837"/>
    <lineage>
        <taxon>Bacteria</taxon>
        <taxon>Pseudomonadati</taxon>
        <taxon>Thermodesulfobacteriota</taxon>
        <taxon>Syntrophobacteria</taxon>
        <taxon>Syntrophobacterales</taxon>
        <taxon>Syntrophobacteraceae</taxon>
        <taxon>Desulfacinum</taxon>
    </lineage>
</organism>
<keyword evidence="16" id="KW-0594">Phospholipid biosynthesis</keyword>
<evidence type="ECO:0000256" key="6">
    <source>
        <dbReference type="ARBA" id="ARBA00012487"/>
    </source>
</evidence>
<dbReference type="EC" id="2.7.7.41" evidence="6 18"/>
<evidence type="ECO:0000256" key="3">
    <source>
        <dbReference type="ARBA" id="ARBA00005119"/>
    </source>
</evidence>
<keyword evidence="10 18" id="KW-0808">Transferase</keyword>
<comment type="catalytic activity">
    <reaction evidence="1 18">
        <text>a 1,2-diacyl-sn-glycero-3-phosphate + CTP + H(+) = a CDP-1,2-diacyl-sn-glycerol + diphosphate</text>
        <dbReference type="Rhea" id="RHEA:16229"/>
        <dbReference type="ChEBI" id="CHEBI:15378"/>
        <dbReference type="ChEBI" id="CHEBI:33019"/>
        <dbReference type="ChEBI" id="CHEBI:37563"/>
        <dbReference type="ChEBI" id="CHEBI:58332"/>
        <dbReference type="ChEBI" id="CHEBI:58608"/>
        <dbReference type="EC" id="2.7.7.41"/>
    </reaction>
</comment>
<evidence type="ECO:0000313" key="20">
    <source>
        <dbReference type="EMBL" id="HFK97562.1"/>
    </source>
</evidence>
<feature type="transmembrane region" description="Helical" evidence="19">
    <location>
        <begin position="184"/>
        <end position="203"/>
    </location>
</feature>
<feature type="transmembrane region" description="Helical" evidence="19">
    <location>
        <begin position="115"/>
        <end position="138"/>
    </location>
</feature>
<evidence type="ECO:0000256" key="5">
    <source>
        <dbReference type="ARBA" id="ARBA00010185"/>
    </source>
</evidence>
<comment type="caution">
    <text evidence="20">The sequence shown here is derived from an EMBL/GenBank/DDBJ whole genome shotgun (WGS) entry which is preliminary data.</text>
</comment>
<proteinExistence type="inferred from homology"/>
<evidence type="ECO:0000256" key="9">
    <source>
        <dbReference type="ARBA" id="ARBA00022516"/>
    </source>
</evidence>
<evidence type="ECO:0000256" key="1">
    <source>
        <dbReference type="ARBA" id="ARBA00001698"/>
    </source>
</evidence>
<evidence type="ECO:0000256" key="8">
    <source>
        <dbReference type="ARBA" id="ARBA00022475"/>
    </source>
</evidence>
<dbReference type="GO" id="GO:0005886">
    <property type="term" value="C:plasma membrane"/>
    <property type="evidence" value="ECO:0007669"/>
    <property type="project" value="UniProtKB-SubCell"/>
</dbReference>
<keyword evidence="9" id="KW-0444">Lipid biosynthesis</keyword>
<dbReference type="GO" id="GO:0016024">
    <property type="term" value="P:CDP-diacylglycerol biosynthetic process"/>
    <property type="evidence" value="ECO:0007669"/>
    <property type="project" value="UniProtKB-UniPathway"/>
</dbReference>
<dbReference type="PANTHER" id="PTHR46382">
    <property type="entry name" value="PHOSPHATIDATE CYTIDYLYLTRANSFERASE"/>
    <property type="match status" value="1"/>
</dbReference>
<reference evidence="20" key="1">
    <citation type="journal article" date="2020" name="mSystems">
        <title>Genome- and Community-Level Interaction Insights into Carbon Utilization and Element Cycling Functions of Hydrothermarchaeota in Hydrothermal Sediment.</title>
        <authorList>
            <person name="Zhou Z."/>
            <person name="Liu Y."/>
            <person name="Xu W."/>
            <person name="Pan J."/>
            <person name="Luo Z.H."/>
            <person name="Li M."/>
        </authorList>
    </citation>
    <scope>NUCLEOTIDE SEQUENCE [LARGE SCALE GENOMIC DNA]</scope>
    <source>
        <strain evidence="20">SpSt-456</strain>
    </source>
</reference>
<dbReference type="GO" id="GO:0004605">
    <property type="term" value="F:phosphatidate cytidylyltransferase activity"/>
    <property type="evidence" value="ECO:0007669"/>
    <property type="project" value="UniProtKB-EC"/>
</dbReference>
<evidence type="ECO:0000256" key="10">
    <source>
        <dbReference type="ARBA" id="ARBA00022679"/>
    </source>
</evidence>
<evidence type="ECO:0000256" key="2">
    <source>
        <dbReference type="ARBA" id="ARBA00004651"/>
    </source>
</evidence>
<evidence type="ECO:0000256" key="18">
    <source>
        <dbReference type="RuleBase" id="RU003938"/>
    </source>
</evidence>
<evidence type="ECO:0000256" key="17">
    <source>
        <dbReference type="ARBA" id="ARBA00023264"/>
    </source>
</evidence>
<comment type="similarity">
    <text evidence="5 18">Belongs to the CDS family.</text>
</comment>
<evidence type="ECO:0000256" key="14">
    <source>
        <dbReference type="ARBA" id="ARBA00023098"/>
    </source>
</evidence>
<keyword evidence="8" id="KW-1003">Cell membrane</keyword>
<keyword evidence="17" id="KW-1208">Phospholipid metabolism</keyword>
<gene>
    <name evidence="20" type="ORF">ENS06_09615</name>
</gene>
<name>A0A831ZYT9_9BACT</name>
<evidence type="ECO:0000256" key="16">
    <source>
        <dbReference type="ARBA" id="ARBA00023209"/>
    </source>
</evidence>
<keyword evidence="15 19" id="KW-0472">Membrane</keyword>
<evidence type="ECO:0000256" key="4">
    <source>
        <dbReference type="ARBA" id="ARBA00005189"/>
    </source>
</evidence>
<comment type="pathway">
    <text evidence="4">Lipid metabolism.</text>
</comment>
<feature type="transmembrane region" description="Helical" evidence="19">
    <location>
        <begin position="86"/>
        <end position="103"/>
    </location>
</feature>